<sequence length="98" mass="10704">MKTYTLTVVLKPDLSAEAQKKIGKKVEDLVFSSGGKIEKTESLGIKTLAYEIEGNEQASFSRFTLTTSPDKVSGIRSELERDNNVLRVLVLEGSAKGI</sequence>
<dbReference type="PANTHER" id="PTHR21011:SF1">
    <property type="entry name" value="SMALL RIBOSOMAL SUBUNIT PROTEIN BS6M"/>
    <property type="match status" value="1"/>
</dbReference>
<evidence type="ECO:0000313" key="4">
    <source>
        <dbReference type="EMBL" id="HEB14021.1"/>
    </source>
</evidence>
<evidence type="ECO:0000256" key="2">
    <source>
        <dbReference type="ARBA" id="ARBA00035294"/>
    </source>
</evidence>
<dbReference type="GO" id="GO:0005737">
    <property type="term" value="C:cytoplasm"/>
    <property type="evidence" value="ECO:0007669"/>
    <property type="project" value="UniProtKB-ARBA"/>
</dbReference>
<evidence type="ECO:0000256" key="1">
    <source>
        <dbReference type="ARBA" id="ARBA00009512"/>
    </source>
</evidence>
<dbReference type="GO" id="GO:0006412">
    <property type="term" value="P:translation"/>
    <property type="evidence" value="ECO:0007669"/>
    <property type="project" value="UniProtKB-UniRule"/>
</dbReference>
<gene>
    <name evidence="3 4" type="primary">rpsF</name>
    <name evidence="4" type="ORF">ENI09_01250</name>
</gene>
<dbReference type="GO" id="GO:0070181">
    <property type="term" value="F:small ribosomal subunit rRNA binding"/>
    <property type="evidence" value="ECO:0007669"/>
    <property type="project" value="TreeGrafter"/>
</dbReference>
<keyword evidence="3" id="KW-0699">rRNA-binding</keyword>
<dbReference type="GO" id="GO:0003735">
    <property type="term" value="F:structural constituent of ribosome"/>
    <property type="evidence" value="ECO:0007669"/>
    <property type="project" value="InterPro"/>
</dbReference>
<reference evidence="4" key="1">
    <citation type="journal article" date="2020" name="mSystems">
        <title>Genome- and Community-Level Interaction Insights into Carbon Utilization and Element Cycling Functions of Hydrothermarchaeota in Hydrothermal Sediment.</title>
        <authorList>
            <person name="Zhou Z."/>
            <person name="Liu Y."/>
            <person name="Xu W."/>
            <person name="Pan J."/>
            <person name="Luo Z.H."/>
            <person name="Li M."/>
        </authorList>
    </citation>
    <scope>NUCLEOTIDE SEQUENCE [LARGE SCALE GENOMIC DNA]</scope>
    <source>
        <strain evidence="4">HyVt-365</strain>
    </source>
</reference>
<dbReference type="NCBIfam" id="TIGR00166">
    <property type="entry name" value="S6"/>
    <property type="match status" value="1"/>
</dbReference>
<dbReference type="InterPro" id="IPR000529">
    <property type="entry name" value="Ribosomal_bS6"/>
</dbReference>
<dbReference type="CDD" id="cd00473">
    <property type="entry name" value="bS6"/>
    <property type="match status" value="1"/>
</dbReference>
<keyword evidence="3" id="KW-0694">RNA-binding</keyword>
<dbReference type="Proteomes" id="UP000885744">
    <property type="component" value="Unassembled WGS sequence"/>
</dbReference>
<dbReference type="EMBL" id="DRHH01000050">
    <property type="protein sequence ID" value="HEB14021.1"/>
    <property type="molecule type" value="Genomic_DNA"/>
</dbReference>
<keyword evidence="3" id="KW-0687">Ribonucleoprotein</keyword>
<protein>
    <recommendedName>
        <fullName evidence="2 3">Small ribosomal subunit protein bS6</fullName>
    </recommendedName>
</protein>
<evidence type="ECO:0000256" key="3">
    <source>
        <dbReference type="HAMAP-Rule" id="MF_00360"/>
    </source>
</evidence>
<proteinExistence type="inferred from homology"/>
<dbReference type="Gene3D" id="3.30.70.60">
    <property type="match status" value="1"/>
</dbReference>
<dbReference type="Pfam" id="PF01250">
    <property type="entry name" value="Ribosomal_S6"/>
    <property type="match status" value="1"/>
</dbReference>
<dbReference type="HAMAP" id="MF_00360">
    <property type="entry name" value="Ribosomal_bS6"/>
    <property type="match status" value="1"/>
</dbReference>
<dbReference type="InterPro" id="IPR035980">
    <property type="entry name" value="Ribosomal_bS6_sf"/>
</dbReference>
<dbReference type="AlphaFoldDB" id="A0A7C1SXU4"/>
<comment type="function">
    <text evidence="3">Binds together with bS18 to 16S ribosomal RNA.</text>
</comment>
<dbReference type="SUPFAM" id="SSF54995">
    <property type="entry name" value="Ribosomal protein S6"/>
    <property type="match status" value="1"/>
</dbReference>
<name>A0A7C1SXU4_UNCKA</name>
<dbReference type="InterPro" id="IPR014717">
    <property type="entry name" value="Transl_elong_EF1B/ribsomal_bS6"/>
</dbReference>
<dbReference type="PANTHER" id="PTHR21011">
    <property type="entry name" value="MITOCHONDRIAL 28S RIBOSOMAL PROTEIN S6"/>
    <property type="match status" value="1"/>
</dbReference>
<dbReference type="GO" id="GO:0005840">
    <property type="term" value="C:ribosome"/>
    <property type="evidence" value="ECO:0007669"/>
    <property type="project" value="UniProtKB-KW"/>
</dbReference>
<dbReference type="GO" id="GO:1990904">
    <property type="term" value="C:ribonucleoprotein complex"/>
    <property type="evidence" value="ECO:0007669"/>
    <property type="project" value="UniProtKB-KW"/>
</dbReference>
<accession>A0A7C1SXU4</accession>
<comment type="similarity">
    <text evidence="1 3">Belongs to the bacterial ribosomal protein bS6 family.</text>
</comment>
<organism evidence="4">
    <name type="scientific">candidate division WWE3 bacterium</name>
    <dbReference type="NCBI Taxonomy" id="2053526"/>
    <lineage>
        <taxon>Bacteria</taxon>
        <taxon>Katanobacteria</taxon>
    </lineage>
</organism>
<comment type="caution">
    <text evidence="4">The sequence shown here is derived from an EMBL/GenBank/DDBJ whole genome shotgun (WGS) entry which is preliminary data.</text>
</comment>
<dbReference type="InterPro" id="IPR020814">
    <property type="entry name" value="Ribosomal_S6_plastid/chlpt"/>
</dbReference>
<keyword evidence="3 4" id="KW-0689">Ribosomal protein</keyword>